<feature type="non-terminal residue" evidence="1">
    <location>
        <position position="1"/>
    </location>
</feature>
<keyword evidence="2" id="KW-1185">Reference proteome</keyword>
<gene>
    <name evidence="1" type="ORF">AB6A40_010304</name>
</gene>
<proteinExistence type="predicted"/>
<organism evidence="1 2">
    <name type="scientific">Gnathostoma spinigerum</name>
    <dbReference type="NCBI Taxonomy" id="75299"/>
    <lineage>
        <taxon>Eukaryota</taxon>
        <taxon>Metazoa</taxon>
        <taxon>Ecdysozoa</taxon>
        <taxon>Nematoda</taxon>
        <taxon>Chromadorea</taxon>
        <taxon>Rhabditida</taxon>
        <taxon>Spirurina</taxon>
        <taxon>Gnathostomatomorpha</taxon>
        <taxon>Gnathostomatoidea</taxon>
        <taxon>Gnathostomatidae</taxon>
        <taxon>Gnathostoma</taxon>
    </lineage>
</organism>
<dbReference type="AlphaFoldDB" id="A0ABD6F335"/>
<dbReference type="Proteomes" id="UP001608902">
    <property type="component" value="Unassembled WGS sequence"/>
</dbReference>
<dbReference type="EMBL" id="JBGFUD010012958">
    <property type="protein sequence ID" value="MFH4983595.1"/>
    <property type="molecule type" value="Genomic_DNA"/>
</dbReference>
<evidence type="ECO:0000313" key="1">
    <source>
        <dbReference type="EMBL" id="MFH4983595.1"/>
    </source>
</evidence>
<sequence>QILHVNDIFTRQLTVCPGMSTVKAELIVSRFPSFAALAKFYAGLTPKERPAALARAVPGIPATLSIQLSQFFINSTV</sequence>
<dbReference type="Gene3D" id="1.10.150.670">
    <property type="entry name" value="Crossover junction endonuclease EME1, DNA-binding domain"/>
    <property type="match status" value="1"/>
</dbReference>
<name>A0ABD6F335_9BILA</name>
<evidence type="ECO:0000313" key="2">
    <source>
        <dbReference type="Proteomes" id="UP001608902"/>
    </source>
</evidence>
<dbReference type="InterPro" id="IPR042530">
    <property type="entry name" value="EME1/EME2_C"/>
</dbReference>
<comment type="caution">
    <text evidence="1">The sequence shown here is derived from an EMBL/GenBank/DDBJ whole genome shotgun (WGS) entry which is preliminary data.</text>
</comment>
<protein>
    <submittedName>
        <fullName evidence="1">Uncharacterized protein</fullName>
    </submittedName>
</protein>
<accession>A0ABD6F335</accession>
<reference evidence="1 2" key="1">
    <citation type="submission" date="2024-08" db="EMBL/GenBank/DDBJ databases">
        <title>Gnathostoma spinigerum genome.</title>
        <authorList>
            <person name="Gonzalez-Bertolin B."/>
            <person name="Monzon S."/>
            <person name="Zaballos A."/>
            <person name="Jimenez P."/>
            <person name="Dekumyoy P."/>
            <person name="Varona S."/>
            <person name="Cuesta I."/>
            <person name="Sumanam S."/>
            <person name="Adisakwattana P."/>
            <person name="Gasser R.B."/>
            <person name="Hernandez-Gonzalez A."/>
            <person name="Young N.D."/>
            <person name="Perteguer M.J."/>
        </authorList>
    </citation>
    <scope>NUCLEOTIDE SEQUENCE [LARGE SCALE GENOMIC DNA]</scope>
    <source>
        <strain evidence="1">AL3</strain>
        <tissue evidence="1">Liver</tissue>
    </source>
</reference>